<evidence type="ECO:0000259" key="18">
    <source>
        <dbReference type="PROSITE" id="PS50893"/>
    </source>
</evidence>
<evidence type="ECO:0000256" key="17">
    <source>
        <dbReference type="SAM" id="Phobius"/>
    </source>
</evidence>
<dbReference type="AlphaFoldDB" id="A0A8H7R7L1"/>
<dbReference type="Proteomes" id="UP000650833">
    <property type="component" value="Unassembled WGS sequence"/>
</dbReference>
<feature type="domain" description="ABC transmembrane type-1" evidence="19">
    <location>
        <begin position="142"/>
        <end position="433"/>
    </location>
</feature>
<evidence type="ECO:0000259" key="19">
    <source>
        <dbReference type="PROSITE" id="PS50929"/>
    </source>
</evidence>
<dbReference type="GO" id="GO:0016887">
    <property type="term" value="F:ATP hydrolysis activity"/>
    <property type="evidence" value="ECO:0007669"/>
    <property type="project" value="InterPro"/>
</dbReference>
<dbReference type="CDD" id="cd03249">
    <property type="entry name" value="ABC_MTABC3_MDL1_MDL2"/>
    <property type="match status" value="1"/>
</dbReference>
<evidence type="ECO:0000256" key="1">
    <source>
        <dbReference type="ARBA" id="ARBA00004448"/>
    </source>
</evidence>
<dbReference type="InterPro" id="IPR011527">
    <property type="entry name" value="ABC1_TM_dom"/>
</dbReference>
<keyword evidence="7" id="KW-0067">ATP-binding</keyword>
<sequence>MPLLVARFTLRPCSKTAFSLLQSSVKSNLKRQFSQQQKQERPQLLNWSNSKFSKTPSIKSTFTLIKSHSVPLVSLAVGLRFTQQGKVAYCDATFPYRQQPIIITETVTKAKVLGKIFPQQEKVSIAQDIWDLVKPDLVLLGLIVLTAIGAAIVQLQTPLVTGQLINILSSSVQAAADGLGALTIRDLNAPAIKLFGLLTAQGFLTFAHISLVSAFGENVAKRLRAKLFSAIIRQDISFFDCHRSGELVSRLTADVSDFKSTFKQLVTQGLKSVTQTIGSSIQLFRISTSLTLTMLGTMPILYVLLNIYGAYLRKLSKQNKQLDGYSGGVAGEVISNMRTVRAFASEDREMEHYGEACQKVALSNQHMGLHIGLFQGLTNISVGCMVLTVLYYGGSLVVENKLTSGDLMSYMLSTQTAQHSLVSLGVLFGQSIKAAASANRVFEFIHLHPNVPLKGGHKLGHVQGDVVFHDIDFNYPTRPDQKVLDKFNLTVPQGTTVALCGPSGSGKSTIASLLERFYEPSEGEITLDGQDLKTLDPSWLRQNIGFINQEPVLFATSILENIRYGRPDATMEEVREAARQANAEIFIEGFPDGYDTVVGERGAALSGGQKQRVAIARAILKDPKILILDEATSALDTQSERMVQDALDKLMRGRTVLVIAHRLSTIRKADMIVVMGKTPGNILEKGTHNELMNNQSTYFRLHNQLVNAEENL</sequence>
<dbReference type="InterPro" id="IPR027417">
    <property type="entry name" value="P-loop_NTPase"/>
</dbReference>
<evidence type="ECO:0000256" key="16">
    <source>
        <dbReference type="ARBA" id="ARBA00042968"/>
    </source>
</evidence>
<dbReference type="Gene3D" id="3.40.50.300">
    <property type="entry name" value="P-loop containing nucleotide triphosphate hydrolases"/>
    <property type="match status" value="1"/>
</dbReference>
<dbReference type="GO" id="GO:0005524">
    <property type="term" value="F:ATP binding"/>
    <property type="evidence" value="ECO:0007669"/>
    <property type="project" value="UniProtKB-KW"/>
</dbReference>
<evidence type="ECO:0000313" key="21">
    <source>
        <dbReference type="Proteomes" id="UP000650833"/>
    </source>
</evidence>
<dbReference type="PROSITE" id="PS50893">
    <property type="entry name" value="ABC_TRANSPORTER_2"/>
    <property type="match status" value="1"/>
</dbReference>
<evidence type="ECO:0000256" key="14">
    <source>
        <dbReference type="ARBA" id="ARBA00040439"/>
    </source>
</evidence>
<evidence type="ECO:0000313" key="20">
    <source>
        <dbReference type="EMBL" id="KAG2204733.1"/>
    </source>
</evidence>
<dbReference type="OrthoDB" id="6500128at2759"/>
<evidence type="ECO:0000256" key="15">
    <source>
        <dbReference type="ARBA" id="ARBA00041416"/>
    </source>
</evidence>
<dbReference type="InterPro" id="IPR003439">
    <property type="entry name" value="ABC_transporter-like_ATP-bd"/>
</dbReference>
<evidence type="ECO:0000256" key="6">
    <source>
        <dbReference type="ARBA" id="ARBA00022792"/>
    </source>
</evidence>
<feature type="transmembrane region" description="Helical" evidence="17">
    <location>
        <begin position="290"/>
        <end position="311"/>
    </location>
</feature>
<evidence type="ECO:0000256" key="5">
    <source>
        <dbReference type="ARBA" id="ARBA00022741"/>
    </source>
</evidence>
<keyword evidence="5" id="KW-0547">Nucleotide-binding</keyword>
<keyword evidence="3" id="KW-0633">Potassium transport</keyword>
<keyword evidence="10 17" id="KW-1133">Transmembrane helix</keyword>
<comment type="subcellular location">
    <subcellularLocation>
        <location evidence="1">Mitochondrion inner membrane</location>
        <topology evidence="1">Multi-pass membrane protein</topology>
    </subcellularLocation>
</comment>
<keyword evidence="21" id="KW-1185">Reference proteome</keyword>
<dbReference type="InterPro" id="IPR017871">
    <property type="entry name" value="ABC_transporter-like_CS"/>
</dbReference>
<keyword evidence="12" id="KW-0496">Mitochondrion</keyword>
<keyword evidence="2" id="KW-0813">Transport</keyword>
<dbReference type="CDD" id="cd18574">
    <property type="entry name" value="ABC_6TM_ABCB8_like"/>
    <property type="match status" value="1"/>
</dbReference>
<dbReference type="PANTHER" id="PTHR43394:SF17">
    <property type="entry name" value="MITOCHONDRIAL POTASSIUM CHANNEL ATP-BINDING SUBUNIT"/>
    <property type="match status" value="1"/>
</dbReference>
<keyword evidence="13 17" id="KW-0472">Membrane</keyword>
<dbReference type="Pfam" id="PF00664">
    <property type="entry name" value="ABC_membrane"/>
    <property type="match status" value="1"/>
</dbReference>
<protein>
    <recommendedName>
        <fullName evidence="14">Mitochondrial potassium channel ATP-binding subunit</fullName>
    </recommendedName>
    <alternativeName>
        <fullName evidence="16">ATP-binding cassette sub-family B member 8, mitochondrial</fullName>
    </alternativeName>
    <alternativeName>
        <fullName evidence="15">Mitochondrial sulfonylurea-receptor</fullName>
    </alternativeName>
</protein>
<evidence type="ECO:0000256" key="3">
    <source>
        <dbReference type="ARBA" id="ARBA00022538"/>
    </source>
</evidence>
<dbReference type="InterPro" id="IPR003593">
    <property type="entry name" value="AAA+_ATPase"/>
</dbReference>
<evidence type="ECO:0000256" key="9">
    <source>
        <dbReference type="ARBA" id="ARBA00022958"/>
    </source>
</evidence>
<dbReference type="EMBL" id="JAEPRC010000191">
    <property type="protein sequence ID" value="KAG2204733.1"/>
    <property type="molecule type" value="Genomic_DNA"/>
</dbReference>
<comment type="caution">
    <text evidence="20">The sequence shown here is derived from an EMBL/GenBank/DDBJ whole genome shotgun (WGS) entry which is preliminary data.</text>
</comment>
<dbReference type="Gene3D" id="1.20.1560.10">
    <property type="entry name" value="ABC transporter type 1, transmembrane domain"/>
    <property type="match status" value="1"/>
</dbReference>
<name>A0A8H7R7L1_9FUNG</name>
<evidence type="ECO:0000256" key="4">
    <source>
        <dbReference type="ARBA" id="ARBA00022692"/>
    </source>
</evidence>
<evidence type="ECO:0000256" key="12">
    <source>
        <dbReference type="ARBA" id="ARBA00023128"/>
    </source>
</evidence>
<evidence type="ECO:0000256" key="7">
    <source>
        <dbReference type="ARBA" id="ARBA00022840"/>
    </source>
</evidence>
<evidence type="ECO:0000256" key="13">
    <source>
        <dbReference type="ARBA" id="ARBA00023136"/>
    </source>
</evidence>
<dbReference type="InterPro" id="IPR036640">
    <property type="entry name" value="ABC1_TM_sf"/>
</dbReference>
<evidence type="ECO:0000256" key="8">
    <source>
        <dbReference type="ARBA" id="ARBA00022946"/>
    </source>
</evidence>
<dbReference type="FunFam" id="1.20.1560.10:FF:000215">
    <property type="entry name" value="ABC transporter B family member 4"/>
    <property type="match status" value="1"/>
</dbReference>
<dbReference type="SUPFAM" id="SSF52540">
    <property type="entry name" value="P-loop containing nucleoside triphosphate hydrolases"/>
    <property type="match status" value="1"/>
</dbReference>
<dbReference type="SMART" id="SM00382">
    <property type="entry name" value="AAA"/>
    <property type="match status" value="1"/>
</dbReference>
<keyword evidence="9" id="KW-0630">Potassium</keyword>
<evidence type="ECO:0000256" key="2">
    <source>
        <dbReference type="ARBA" id="ARBA00022448"/>
    </source>
</evidence>
<dbReference type="Pfam" id="PF00005">
    <property type="entry name" value="ABC_tran"/>
    <property type="match status" value="1"/>
</dbReference>
<proteinExistence type="predicted"/>
<evidence type="ECO:0000256" key="11">
    <source>
        <dbReference type="ARBA" id="ARBA00023065"/>
    </source>
</evidence>
<dbReference type="InterPro" id="IPR039421">
    <property type="entry name" value="Type_1_exporter"/>
</dbReference>
<dbReference type="GO" id="GO:0090374">
    <property type="term" value="P:oligopeptide export from mitochondrion"/>
    <property type="evidence" value="ECO:0007669"/>
    <property type="project" value="TreeGrafter"/>
</dbReference>
<feature type="domain" description="ABC transporter" evidence="18">
    <location>
        <begin position="466"/>
        <end position="704"/>
    </location>
</feature>
<keyword evidence="4 17" id="KW-0812">Transmembrane</keyword>
<reference evidence="20" key="1">
    <citation type="submission" date="2020-12" db="EMBL/GenBank/DDBJ databases">
        <title>Metabolic potential, ecology and presence of endohyphal bacteria is reflected in genomic diversity of Mucoromycotina.</title>
        <authorList>
            <person name="Muszewska A."/>
            <person name="Okrasinska A."/>
            <person name="Steczkiewicz K."/>
            <person name="Drgas O."/>
            <person name="Orlowska M."/>
            <person name="Perlinska-Lenart U."/>
            <person name="Aleksandrzak-Piekarczyk T."/>
            <person name="Szatraj K."/>
            <person name="Zielenkiewicz U."/>
            <person name="Pilsyk S."/>
            <person name="Malc E."/>
            <person name="Mieczkowski P."/>
            <person name="Kruszewska J.S."/>
            <person name="Biernat P."/>
            <person name="Pawlowska J."/>
        </authorList>
    </citation>
    <scope>NUCLEOTIDE SEQUENCE</scope>
    <source>
        <strain evidence="20">CBS 226.32</strain>
    </source>
</reference>
<dbReference type="PANTHER" id="PTHR43394">
    <property type="entry name" value="ATP-DEPENDENT PERMEASE MDL1, MITOCHONDRIAL"/>
    <property type="match status" value="1"/>
</dbReference>
<dbReference type="GO" id="GO:0015421">
    <property type="term" value="F:ABC-type oligopeptide transporter activity"/>
    <property type="evidence" value="ECO:0007669"/>
    <property type="project" value="TreeGrafter"/>
</dbReference>
<evidence type="ECO:0000256" key="10">
    <source>
        <dbReference type="ARBA" id="ARBA00022989"/>
    </source>
</evidence>
<accession>A0A8H7R7L1</accession>
<keyword evidence="8" id="KW-0809">Transit peptide</keyword>
<dbReference type="PROSITE" id="PS00211">
    <property type="entry name" value="ABC_TRANSPORTER_1"/>
    <property type="match status" value="1"/>
</dbReference>
<dbReference type="PROSITE" id="PS50929">
    <property type="entry name" value="ABC_TM1F"/>
    <property type="match status" value="1"/>
</dbReference>
<dbReference type="GO" id="GO:0006813">
    <property type="term" value="P:potassium ion transport"/>
    <property type="evidence" value="ECO:0007669"/>
    <property type="project" value="UniProtKB-KW"/>
</dbReference>
<dbReference type="SUPFAM" id="SSF90123">
    <property type="entry name" value="ABC transporter transmembrane region"/>
    <property type="match status" value="1"/>
</dbReference>
<keyword evidence="11" id="KW-0406">Ion transport</keyword>
<dbReference type="FunFam" id="3.40.50.300:FF:000403">
    <property type="entry name" value="ATP-binding cassette sub-family B member 8, mitochondrial"/>
    <property type="match status" value="1"/>
</dbReference>
<organism evidence="20 21">
    <name type="scientific">Mucor plumbeus</name>
    <dbReference type="NCBI Taxonomy" id="97098"/>
    <lineage>
        <taxon>Eukaryota</taxon>
        <taxon>Fungi</taxon>
        <taxon>Fungi incertae sedis</taxon>
        <taxon>Mucoromycota</taxon>
        <taxon>Mucoromycotina</taxon>
        <taxon>Mucoromycetes</taxon>
        <taxon>Mucorales</taxon>
        <taxon>Mucorineae</taxon>
        <taxon>Mucoraceae</taxon>
        <taxon>Mucor</taxon>
    </lineage>
</organism>
<keyword evidence="6" id="KW-0999">Mitochondrion inner membrane</keyword>
<dbReference type="GO" id="GO:0005743">
    <property type="term" value="C:mitochondrial inner membrane"/>
    <property type="evidence" value="ECO:0007669"/>
    <property type="project" value="UniProtKB-SubCell"/>
</dbReference>
<gene>
    <name evidence="20" type="ORF">INT46_005878</name>
</gene>